<dbReference type="Pfam" id="PF00583">
    <property type="entry name" value="Acetyltransf_1"/>
    <property type="match status" value="1"/>
</dbReference>
<feature type="domain" description="N-acetyltransferase" evidence="1">
    <location>
        <begin position="1"/>
        <end position="139"/>
    </location>
</feature>
<name>A0A5D4U4Y1_9BACI</name>
<dbReference type="Proteomes" id="UP000325054">
    <property type="component" value="Unassembled WGS sequence"/>
</dbReference>
<dbReference type="RefSeq" id="WP_148991098.1">
    <property type="nucleotide sequence ID" value="NZ_VTEW01000004.1"/>
</dbReference>
<accession>A0A5D4U4Y1</accession>
<evidence type="ECO:0000313" key="2">
    <source>
        <dbReference type="EMBL" id="TYS82385.1"/>
    </source>
</evidence>
<dbReference type="InterPro" id="IPR016181">
    <property type="entry name" value="Acyl_CoA_acyltransferase"/>
</dbReference>
<dbReference type="GO" id="GO:0016747">
    <property type="term" value="F:acyltransferase activity, transferring groups other than amino-acyl groups"/>
    <property type="evidence" value="ECO:0007669"/>
    <property type="project" value="InterPro"/>
</dbReference>
<reference evidence="2 3" key="1">
    <citation type="submission" date="2019-08" db="EMBL/GenBank/DDBJ databases">
        <title>Bacillus genomes from the desert of Cuatro Cienegas, Coahuila.</title>
        <authorList>
            <person name="Olmedo-Alvarez G."/>
        </authorList>
    </citation>
    <scope>NUCLEOTIDE SEQUENCE [LARGE SCALE GENOMIC DNA]</scope>
    <source>
        <strain evidence="2 3">CH451a_14T</strain>
    </source>
</reference>
<gene>
    <name evidence="2" type="ORF">FZC80_05675</name>
</gene>
<proteinExistence type="predicted"/>
<evidence type="ECO:0000313" key="3">
    <source>
        <dbReference type="Proteomes" id="UP000325054"/>
    </source>
</evidence>
<dbReference type="AlphaFoldDB" id="A0A5D4U4Y1"/>
<keyword evidence="2" id="KW-0808">Transferase</keyword>
<evidence type="ECO:0000259" key="1">
    <source>
        <dbReference type="PROSITE" id="PS51186"/>
    </source>
</evidence>
<dbReference type="Gene3D" id="3.40.630.30">
    <property type="match status" value="1"/>
</dbReference>
<dbReference type="PROSITE" id="PS51186">
    <property type="entry name" value="GNAT"/>
    <property type="match status" value="1"/>
</dbReference>
<dbReference type="EMBL" id="VTEW01000004">
    <property type="protein sequence ID" value="TYS82385.1"/>
    <property type="molecule type" value="Genomic_DNA"/>
</dbReference>
<dbReference type="OrthoDB" id="5638018at2"/>
<protein>
    <submittedName>
        <fullName evidence="2">GNAT family N-acetyltransferase</fullName>
    </submittedName>
</protein>
<sequence length="144" mass="16186">MNTMAARITDLDALAQLDSEVIGDTSRRDFIEKAISHENCIIVKEDNEIAGFLVCDRNFFDCAFIALIIVSKSKRRMGYASDLLNYMADHSPTQKIFSSANQSNHSMHQVFESNGFVKSGVVENLDDGDPEIIYYRLKKGSNLK</sequence>
<comment type="caution">
    <text evidence="2">The sequence shown here is derived from an EMBL/GenBank/DDBJ whole genome shotgun (WGS) entry which is preliminary data.</text>
</comment>
<dbReference type="InterPro" id="IPR000182">
    <property type="entry name" value="GNAT_dom"/>
</dbReference>
<organism evidence="2 3">
    <name type="scientific">Rossellomorea aquimaris</name>
    <dbReference type="NCBI Taxonomy" id="189382"/>
    <lineage>
        <taxon>Bacteria</taxon>
        <taxon>Bacillati</taxon>
        <taxon>Bacillota</taxon>
        <taxon>Bacilli</taxon>
        <taxon>Bacillales</taxon>
        <taxon>Bacillaceae</taxon>
        <taxon>Rossellomorea</taxon>
    </lineage>
</organism>
<dbReference type="SUPFAM" id="SSF55729">
    <property type="entry name" value="Acyl-CoA N-acyltransferases (Nat)"/>
    <property type="match status" value="1"/>
</dbReference>
<dbReference type="CDD" id="cd04301">
    <property type="entry name" value="NAT_SF"/>
    <property type="match status" value="1"/>
</dbReference>